<keyword evidence="4" id="KW-1185">Reference proteome</keyword>
<comment type="caution">
    <text evidence="3">The sequence shown here is derived from an EMBL/GenBank/DDBJ whole genome shotgun (WGS) entry which is preliminary data.</text>
</comment>
<dbReference type="PANTHER" id="PTHR43318:SF1">
    <property type="entry name" value="POLYSACCHARIDE BIOSYNTHESIS PROTEIN EPSC-RELATED"/>
    <property type="match status" value="1"/>
</dbReference>
<dbReference type="AlphaFoldDB" id="A0A1V2GWL2"/>
<organism evidence="3 4">
    <name type="scientific">Teichococcus deserti</name>
    <dbReference type="NCBI Taxonomy" id="1817963"/>
    <lineage>
        <taxon>Bacteria</taxon>
        <taxon>Pseudomonadati</taxon>
        <taxon>Pseudomonadota</taxon>
        <taxon>Alphaproteobacteria</taxon>
        <taxon>Acetobacterales</taxon>
        <taxon>Roseomonadaceae</taxon>
        <taxon>Roseomonas</taxon>
    </lineage>
</organism>
<dbReference type="SUPFAM" id="SSF51735">
    <property type="entry name" value="NAD(P)-binding Rossmann-fold domains"/>
    <property type="match status" value="1"/>
</dbReference>
<comment type="similarity">
    <text evidence="1">Belongs to the polysaccharide synthase family.</text>
</comment>
<dbReference type="InterPro" id="IPR003869">
    <property type="entry name" value="Polysac_CapD-like"/>
</dbReference>
<evidence type="ECO:0000256" key="1">
    <source>
        <dbReference type="ARBA" id="ARBA00007430"/>
    </source>
</evidence>
<feature type="non-terminal residue" evidence="3">
    <location>
        <position position="1"/>
    </location>
</feature>
<dbReference type="Pfam" id="PF02719">
    <property type="entry name" value="Polysacc_synt_2"/>
    <property type="match status" value="1"/>
</dbReference>
<gene>
    <name evidence="3" type="ORF">BKE38_22515</name>
</gene>
<evidence type="ECO:0000313" key="3">
    <source>
        <dbReference type="EMBL" id="ONG47875.1"/>
    </source>
</evidence>
<dbReference type="InterPro" id="IPR051203">
    <property type="entry name" value="Polysaccharide_Synthase-Rel"/>
</dbReference>
<dbReference type="OrthoDB" id="9801056at2"/>
<dbReference type="Proteomes" id="UP000188879">
    <property type="component" value="Unassembled WGS sequence"/>
</dbReference>
<protein>
    <recommendedName>
        <fullName evidence="2">Polysaccharide biosynthesis protein CapD-like domain-containing protein</fullName>
    </recommendedName>
</protein>
<sequence>PDPLPPATLAALQAGTAALADALRGEGRLQEDPLALALSRSVELQAEAVARRLRGRRVLVTGGSGCVGTRLRRLIAGFEPAALVNLDRVPHRGEGIWARGDIRNPEEVTDIFAATRPEVVFHLASIREPGMAERVVREAIETNVYGTRNVIEACHRAGVAQAVYSSTGKCYAYLTDHVYTASKKLAEAQWMAAARAEGPTLFAMTRFTHVLENGVVAREIAEGIATGLVGLHGPDRHFNVQNLRQATHLLLNALALAGQQAPDSFWSAVDLGWPVNTLELALHQIAASGRPVGLRFLGVPCGYDESFFRGQFDWSERHDYHPLINALEAPTQFADRSGTMIGARVATCPPAALQAALDRLRGSLATTQEDCLAKRALLEAVREVAAASLAGFCPRRLLEILWWGAAPEWAGDTAQMLRFRPIITVFAEALLPALEAPAAAQEPALQARLAALAGSLAAISGMEALAGRFAAATRPLQAA</sequence>
<dbReference type="EMBL" id="MLCO01000257">
    <property type="protein sequence ID" value="ONG47875.1"/>
    <property type="molecule type" value="Genomic_DNA"/>
</dbReference>
<dbReference type="Gene3D" id="3.40.50.720">
    <property type="entry name" value="NAD(P)-binding Rossmann-like Domain"/>
    <property type="match status" value="1"/>
</dbReference>
<evidence type="ECO:0000313" key="4">
    <source>
        <dbReference type="Proteomes" id="UP000188879"/>
    </source>
</evidence>
<dbReference type="RefSeq" id="WP_076959539.1">
    <property type="nucleotide sequence ID" value="NZ_MLCO01000257.1"/>
</dbReference>
<reference evidence="3 4" key="1">
    <citation type="submission" date="2016-10" db="EMBL/GenBank/DDBJ databases">
        <title>Draft Genome sequence of Roseomonas sp. strain M3.</title>
        <authorList>
            <person name="Subhash Y."/>
            <person name="Lee S."/>
        </authorList>
    </citation>
    <scope>NUCLEOTIDE SEQUENCE [LARGE SCALE GENOMIC DNA]</scope>
    <source>
        <strain evidence="3 4">M3</strain>
    </source>
</reference>
<evidence type="ECO:0000259" key="2">
    <source>
        <dbReference type="Pfam" id="PF02719"/>
    </source>
</evidence>
<feature type="domain" description="Polysaccharide biosynthesis protein CapD-like" evidence="2">
    <location>
        <begin position="58"/>
        <end position="286"/>
    </location>
</feature>
<dbReference type="PANTHER" id="PTHR43318">
    <property type="entry name" value="UDP-N-ACETYLGLUCOSAMINE 4,6-DEHYDRATASE"/>
    <property type="match status" value="1"/>
</dbReference>
<accession>A0A1V2GWL2</accession>
<name>A0A1V2GWL2_9PROT</name>
<dbReference type="InterPro" id="IPR036291">
    <property type="entry name" value="NAD(P)-bd_dom_sf"/>
</dbReference>
<proteinExistence type="inferred from homology"/>